<gene>
    <name evidence="2" type="ORF">EII11_10035</name>
</gene>
<evidence type="ECO:0000259" key="1">
    <source>
        <dbReference type="SMART" id="SM00731"/>
    </source>
</evidence>
<dbReference type="OrthoDB" id="9793623at2"/>
<dbReference type="Gene3D" id="3.30.2010.10">
    <property type="entry name" value="Metalloproteases ('zincins'), catalytic domain"/>
    <property type="match status" value="1"/>
</dbReference>
<evidence type="ECO:0000313" key="2">
    <source>
        <dbReference type="EMBL" id="RRC94474.1"/>
    </source>
</evidence>
<organism evidence="2 3">
    <name type="scientific">Schaalia canis</name>
    <dbReference type="NCBI Taxonomy" id="100469"/>
    <lineage>
        <taxon>Bacteria</taxon>
        <taxon>Bacillati</taxon>
        <taxon>Actinomycetota</taxon>
        <taxon>Actinomycetes</taxon>
        <taxon>Actinomycetales</taxon>
        <taxon>Actinomycetaceae</taxon>
        <taxon>Schaalia</taxon>
    </lineage>
</organism>
<evidence type="ECO:0000313" key="3">
    <source>
        <dbReference type="Proteomes" id="UP000280444"/>
    </source>
</evidence>
<name>A0A3P1SBP1_9ACTO</name>
<dbReference type="EMBL" id="RQZF01000015">
    <property type="protein sequence ID" value="RRC94474.1"/>
    <property type="molecule type" value="Genomic_DNA"/>
</dbReference>
<dbReference type="Pfam" id="PF10263">
    <property type="entry name" value="SprT-like"/>
    <property type="match status" value="1"/>
</dbReference>
<dbReference type="SMART" id="SM00731">
    <property type="entry name" value="SprT"/>
    <property type="match status" value="1"/>
</dbReference>
<proteinExistence type="predicted"/>
<dbReference type="RefSeq" id="WP_124872341.1">
    <property type="nucleotide sequence ID" value="NZ_RQZF01000015.1"/>
</dbReference>
<sequence length="171" mass="19200">MNREAARQLALRLMAEHGVSDWGFRFDRARRRAGACHYSSRTISLSAQLTDLYDEATVRGVVLHEIAHALVGARHHHDRVWRAKARELGAPDSVRLPRELPSVEAPWVGTCARCGMQKQLFSAPRRVVSCGSCDRMFNGDLVLEWSYGGVPTVPGGRYARELAHLKLNREL</sequence>
<keyword evidence="3" id="KW-1185">Reference proteome</keyword>
<comment type="caution">
    <text evidence="2">The sequence shown here is derived from an EMBL/GenBank/DDBJ whole genome shotgun (WGS) entry which is preliminary data.</text>
</comment>
<feature type="domain" description="SprT-like" evidence="1">
    <location>
        <begin position="7"/>
        <end position="144"/>
    </location>
</feature>
<dbReference type="InterPro" id="IPR006640">
    <property type="entry name" value="SprT-like_domain"/>
</dbReference>
<dbReference type="AlphaFoldDB" id="A0A3P1SBP1"/>
<protein>
    <submittedName>
        <fullName evidence="2">DUF45 domain-containing protein</fullName>
    </submittedName>
</protein>
<reference evidence="2 3" key="1">
    <citation type="submission" date="2018-11" db="EMBL/GenBank/DDBJ databases">
        <title>Genomes From Bacteria Associated with the Canine Oral Cavity: a Test Case for Automated Genome-Based Taxonomic Assignment.</title>
        <authorList>
            <person name="Coil D.A."/>
            <person name="Jospin G."/>
            <person name="Darling A.E."/>
            <person name="Wallis C."/>
            <person name="Davis I.J."/>
            <person name="Harris S."/>
            <person name="Eisen J.A."/>
            <person name="Holcombe L.J."/>
            <person name="O'Flynn C."/>
        </authorList>
    </citation>
    <scope>NUCLEOTIDE SEQUENCE [LARGE SCALE GENOMIC DNA]</scope>
    <source>
        <strain evidence="2 3">OH770</strain>
    </source>
</reference>
<accession>A0A3P1SBP1</accession>
<dbReference type="GO" id="GO:0006950">
    <property type="term" value="P:response to stress"/>
    <property type="evidence" value="ECO:0007669"/>
    <property type="project" value="UniProtKB-ARBA"/>
</dbReference>
<dbReference type="Proteomes" id="UP000280444">
    <property type="component" value="Unassembled WGS sequence"/>
</dbReference>